<evidence type="ECO:0000256" key="1">
    <source>
        <dbReference type="ARBA" id="ARBA00006007"/>
    </source>
</evidence>
<evidence type="ECO:0000313" key="2">
    <source>
        <dbReference type="EMBL" id="WRP17292.1"/>
    </source>
</evidence>
<evidence type="ECO:0000313" key="3">
    <source>
        <dbReference type="Proteomes" id="UP001332192"/>
    </source>
</evidence>
<dbReference type="PANTHER" id="PTHR21381">
    <property type="entry name" value="ZGC:162297"/>
    <property type="match status" value="1"/>
</dbReference>
<dbReference type="PIRSF" id="PIRSF005956">
    <property type="entry name" value="BtpA"/>
    <property type="match status" value="1"/>
</dbReference>
<dbReference type="PANTHER" id="PTHR21381:SF3">
    <property type="entry name" value="SGC REGION PROTEIN SGCQ-RELATED"/>
    <property type="match status" value="1"/>
</dbReference>
<dbReference type="InterPro" id="IPR005137">
    <property type="entry name" value="BtpA"/>
</dbReference>
<reference evidence="2 3" key="1">
    <citation type="journal article" date="2024" name="Front. Microbiol.">
        <title>Novel thermophilic genera Geochorda gen. nov. and Carboxydochorda gen. nov. from the deep terrestrial subsurface reveal the ecophysiological diversity in the class Limnochordia.</title>
        <authorList>
            <person name="Karnachuk O.V."/>
            <person name="Lukina A.P."/>
            <person name="Avakyan M.R."/>
            <person name="Kadnikov V.V."/>
            <person name="Begmatov S."/>
            <person name="Beletsky A.V."/>
            <person name="Vlasova K.G."/>
            <person name="Novikov A.A."/>
            <person name="Shcherbakova V.A."/>
            <person name="Mardanov A.V."/>
            <person name="Ravin N.V."/>
        </authorList>
    </citation>
    <scope>NUCLEOTIDE SEQUENCE [LARGE SCALE GENOMIC DNA]</scope>
    <source>
        <strain evidence="2 3">L945</strain>
    </source>
</reference>
<gene>
    <name evidence="2" type="ORF">U7230_14610</name>
</gene>
<name>A0ABZ1BWY5_9FIRM</name>
<dbReference type="EMBL" id="CP141615">
    <property type="protein sequence ID" value="WRP17292.1"/>
    <property type="molecule type" value="Genomic_DNA"/>
</dbReference>
<dbReference type="RefSeq" id="WP_324716563.1">
    <property type="nucleotide sequence ID" value="NZ_CP141615.1"/>
</dbReference>
<dbReference type="InterPro" id="IPR013785">
    <property type="entry name" value="Aldolase_TIM"/>
</dbReference>
<dbReference type="Pfam" id="PF03437">
    <property type="entry name" value="BtpA"/>
    <property type="match status" value="1"/>
</dbReference>
<organism evidence="2 3">
    <name type="scientific">Carboxydichorda subterranea</name>
    <dbReference type="NCBI Taxonomy" id="3109565"/>
    <lineage>
        <taxon>Bacteria</taxon>
        <taxon>Bacillati</taxon>
        <taxon>Bacillota</taxon>
        <taxon>Limnochordia</taxon>
        <taxon>Limnochordales</taxon>
        <taxon>Geochordaceae</taxon>
        <taxon>Carboxydichorda</taxon>
    </lineage>
</organism>
<accession>A0ABZ1BWY5</accession>
<dbReference type="Proteomes" id="UP001332192">
    <property type="component" value="Chromosome"/>
</dbReference>
<protein>
    <submittedName>
        <fullName evidence="2">BtpA/SgcQ family protein</fullName>
    </submittedName>
</protein>
<keyword evidence="3" id="KW-1185">Reference proteome</keyword>
<dbReference type="InterPro" id="IPR011060">
    <property type="entry name" value="RibuloseP-bd_barrel"/>
</dbReference>
<sequence>MSTVFRELLGVEKPIIAMCHFPPMPGSPLYDARAGLEGIKEWVARDIRHLQDGGVDAIMFCNEGDRPYTLKASPATLATMASVIGQLRSEIRVPFGVDVLWDPVAAIALASATGARFVREVFTGVYSSDMGLWNTNAGESLRFRRNIGADHVKLIFNINAEFAGFLGQRPLPLIAQSVVFSSLADVVAVSGTMTGQAPQLPDLELVKRAVPDTPVVANTGVRAENVREILQVADGVIVGTALKQDGNTWKPVDPDRVKRFVGAARG</sequence>
<comment type="similarity">
    <text evidence="1">Belongs to the BtpA family.</text>
</comment>
<dbReference type="Gene3D" id="3.20.20.70">
    <property type="entry name" value="Aldolase class I"/>
    <property type="match status" value="1"/>
</dbReference>
<dbReference type="SUPFAM" id="SSF51366">
    <property type="entry name" value="Ribulose-phoshate binding barrel"/>
    <property type="match status" value="1"/>
</dbReference>
<dbReference type="NCBIfam" id="TIGR00259">
    <property type="entry name" value="thylakoid_BtpA"/>
    <property type="match status" value="1"/>
</dbReference>
<proteinExistence type="inferred from homology"/>